<proteinExistence type="predicted"/>
<dbReference type="Pfam" id="PF16242">
    <property type="entry name" value="Pyrid_ox_like"/>
    <property type="match status" value="1"/>
</dbReference>
<organism evidence="2 3">
    <name type="scientific">Flavobacterium rhizosphaerae</name>
    <dbReference type="NCBI Taxonomy" id="3163298"/>
    <lineage>
        <taxon>Bacteria</taxon>
        <taxon>Pseudomonadati</taxon>
        <taxon>Bacteroidota</taxon>
        <taxon>Flavobacteriia</taxon>
        <taxon>Flavobacteriales</taxon>
        <taxon>Flavobacteriaceae</taxon>
        <taxon>Flavobacterium</taxon>
    </lineage>
</organism>
<protein>
    <submittedName>
        <fullName evidence="2">Pyridoxamine 5'-phosphate oxidase family protein</fullName>
    </submittedName>
</protein>
<dbReference type="PANTHER" id="PTHR34818">
    <property type="entry name" value="PROTEIN BLI-3"/>
    <property type="match status" value="1"/>
</dbReference>
<gene>
    <name evidence="2" type="ORF">ABS766_01045</name>
</gene>
<dbReference type="InterPro" id="IPR012349">
    <property type="entry name" value="Split_barrel_FMN-bd"/>
</dbReference>
<feature type="domain" description="General stress protein FMN-binding split barrel" evidence="1">
    <location>
        <begin position="22"/>
        <end position="169"/>
    </location>
</feature>
<dbReference type="Proteomes" id="UP001629156">
    <property type="component" value="Unassembled WGS sequence"/>
</dbReference>
<keyword evidence="3" id="KW-1185">Reference proteome</keyword>
<dbReference type="InterPro" id="IPR052917">
    <property type="entry name" value="Stress-Dev_Protein"/>
</dbReference>
<accession>A0ABW8YS78</accession>
<comment type="caution">
    <text evidence="2">The sequence shown here is derived from an EMBL/GenBank/DDBJ whole genome shotgun (WGS) entry which is preliminary data.</text>
</comment>
<sequence>MDSINKQQPEDNFKNLAGQEGLEKIKELAKAAGSCFFCTQIETGKPFDTRPMAPEVIDDEGNFWFLSADDSHKNKELEKDPAAQLLFQGGKYSDFLSLYGHCTISKDKQKIDELWDPMMKTWFTEGKDDPRITVIKFTPTDGYYWDTKHGMAVALVKRAYGAIKGETYDDSVEGTIKP</sequence>
<dbReference type="EMBL" id="JBELPZ010000001">
    <property type="protein sequence ID" value="MFL9842993.1"/>
    <property type="molecule type" value="Genomic_DNA"/>
</dbReference>
<reference evidence="2 3" key="1">
    <citation type="submission" date="2024-06" db="EMBL/GenBank/DDBJ databases">
        <authorList>
            <person name="Kaempfer P."/>
            <person name="Viver T."/>
        </authorList>
    </citation>
    <scope>NUCLEOTIDE SEQUENCE [LARGE SCALE GENOMIC DNA]</scope>
    <source>
        <strain evidence="2 3">ST-119</strain>
    </source>
</reference>
<dbReference type="PANTHER" id="PTHR34818:SF1">
    <property type="entry name" value="PROTEIN BLI-3"/>
    <property type="match status" value="1"/>
</dbReference>
<evidence type="ECO:0000259" key="1">
    <source>
        <dbReference type="Pfam" id="PF16242"/>
    </source>
</evidence>
<dbReference type="InterPro" id="IPR038725">
    <property type="entry name" value="YdaG_split_barrel_FMN-bd"/>
</dbReference>
<dbReference type="SUPFAM" id="SSF50475">
    <property type="entry name" value="FMN-binding split barrel"/>
    <property type="match status" value="1"/>
</dbReference>
<evidence type="ECO:0000313" key="3">
    <source>
        <dbReference type="Proteomes" id="UP001629156"/>
    </source>
</evidence>
<dbReference type="Gene3D" id="2.30.110.10">
    <property type="entry name" value="Electron Transport, Fmn-binding Protein, Chain A"/>
    <property type="match status" value="1"/>
</dbReference>
<name>A0ABW8YS78_9FLAO</name>
<evidence type="ECO:0000313" key="2">
    <source>
        <dbReference type="EMBL" id="MFL9842993.1"/>
    </source>
</evidence>
<dbReference type="RefSeq" id="WP_408083226.1">
    <property type="nucleotide sequence ID" value="NZ_JBELPZ010000001.1"/>
</dbReference>